<organism evidence="2 3">
    <name type="scientific">Nonomuraea endophytica</name>
    <dbReference type="NCBI Taxonomy" id="714136"/>
    <lineage>
        <taxon>Bacteria</taxon>
        <taxon>Bacillati</taxon>
        <taxon>Actinomycetota</taxon>
        <taxon>Actinomycetes</taxon>
        <taxon>Streptosporangiales</taxon>
        <taxon>Streptosporangiaceae</taxon>
        <taxon>Nonomuraea</taxon>
    </lineage>
</organism>
<dbReference type="AlphaFoldDB" id="A0A7W8A8C6"/>
<keyword evidence="3" id="KW-1185">Reference proteome</keyword>
<dbReference type="Proteomes" id="UP000568380">
    <property type="component" value="Unassembled WGS sequence"/>
</dbReference>
<evidence type="ECO:0000313" key="3">
    <source>
        <dbReference type="Proteomes" id="UP000568380"/>
    </source>
</evidence>
<reference evidence="2 3" key="1">
    <citation type="submission" date="2020-08" db="EMBL/GenBank/DDBJ databases">
        <title>Genomic Encyclopedia of Type Strains, Phase IV (KMG-IV): sequencing the most valuable type-strain genomes for metagenomic binning, comparative biology and taxonomic classification.</title>
        <authorList>
            <person name="Goeker M."/>
        </authorList>
    </citation>
    <scope>NUCLEOTIDE SEQUENCE [LARGE SCALE GENOMIC DNA]</scope>
    <source>
        <strain evidence="2 3">DSM 45385</strain>
    </source>
</reference>
<feature type="region of interest" description="Disordered" evidence="1">
    <location>
        <begin position="1"/>
        <end position="24"/>
    </location>
</feature>
<feature type="region of interest" description="Disordered" evidence="1">
    <location>
        <begin position="129"/>
        <end position="197"/>
    </location>
</feature>
<evidence type="ECO:0000313" key="2">
    <source>
        <dbReference type="EMBL" id="MBB5081487.1"/>
    </source>
</evidence>
<accession>A0A7W8A8C6</accession>
<feature type="compositionally biased region" description="Low complexity" evidence="1">
    <location>
        <begin position="186"/>
        <end position="197"/>
    </location>
</feature>
<gene>
    <name evidence="2" type="ORF">HNR40_006982</name>
</gene>
<feature type="compositionally biased region" description="Basic and acidic residues" evidence="1">
    <location>
        <begin position="49"/>
        <end position="58"/>
    </location>
</feature>
<evidence type="ECO:0000256" key="1">
    <source>
        <dbReference type="SAM" id="MobiDB-lite"/>
    </source>
</evidence>
<feature type="compositionally biased region" description="Basic and acidic residues" evidence="1">
    <location>
        <begin position="129"/>
        <end position="159"/>
    </location>
</feature>
<feature type="compositionally biased region" description="Low complexity" evidence="1">
    <location>
        <begin position="160"/>
        <end position="172"/>
    </location>
</feature>
<name>A0A7W8A8C6_9ACTN</name>
<proteinExistence type="predicted"/>
<feature type="region of interest" description="Disordered" evidence="1">
    <location>
        <begin position="49"/>
        <end position="73"/>
    </location>
</feature>
<comment type="caution">
    <text evidence="2">The sequence shown here is derived from an EMBL/GenBank/DDBJ whole genome shotgun (WGS) entry which is preliminary data.</text>
</comment>
<sequence length="257" mass="27244">MQQEAGPAEGERSDDGVVQAVGPAGIGGVPEHVRRLMVQAVLLIHRQRRDGAQRDGHALGRSGRAGGEQLDQGRIASGGDIAFQWRVAGDQLGEGQILADGRPGADDLPRGVRGKVGGRVEFGALVGVGDHHLGGVAGDPDRDRRRCERGEQGHVDRAQPPDGQQGDDQFGGLAHQRGDPVSPAHAQLRQGAGQAGRGLAQFAERQIPAGQVRLDDGERHGVGRVPVTQQLRRAGPRRAEAREQLLHALFRAGHRTP</sequence>
<protein>
    <submittedName>
        <fullName evidence="2">Uncharacterized protein</fullName>
    </submittedName>
</protein>
<dbReference type="EMBL" id="JACHIN010000010">
    <property type="protein sequence ID" value="MBB5081487.1"/>
    <property type="molecule type" value="Genomic_DNA"/>
</dbReference>